<gene>
    <name evidence="1" type="ORF">SCALOS_LOCUS8073</name>
</gene>
<evidence type="ECO:0000313" key="2">
    <source>
        <dbReference type="Proteomes" id="UP000789860"/>
    </source>
</evidence>
<protein>
    <submittedName>
        <fullName evidence="1">5934_t:CDS:1</fullName>
    </submittedName>
</protein>
<name>A0ACA9N4D9_9GLOM</name>
<proteinExistence type="predicted"/>
<keyword evidence="2" id="KW-1185">Reference proteome</keyword>
<reference evidence="1" key="1">
    <citation type="submission" date="2021-06" db="EMBL/GenBank/DDBJ databases">
        <authorList>
            <person name="Kallberg Y."/>
            <person name="Tangrot J."/>
            <person name="Rosling A."/>
        </authorList>
    </citation>
    <scope>NUCLEOTIDE SEQUENCE</scope>
    <source>
        <strain evidence="1">AU212A</strain>
    </source>
</reference>
<sequence length="39" mass="4566">AKTSFFGEEEINIETETQETQNNYNSNVNSPKKWTIEED</sequence>
<feature type="non-terminal residue" evidence="1">
    <location>
        <position position="1"/>
    </location>
</feature>
<evidence type="ECO:0000313" key="1">
    <source>
        <dbReference type="EMBL" id="CAG8633985.1"/>
    </source>
</evidence>
<accession>A0ACA9N4D9</accession>
<organism evidence="1 2">
    <name type="scientific">Scutellospora calospora</name>
    <dbReference type="NCBI Taxonomy" id="85575"/>
    <lineage>
        <taxon>Eukaryota</taxon>
        <taxon>Fungi</taxon>
        <taxon>Fungi incertae sedis</taxon>
        <taxon>Mucoromycota</taxon>
        <taxon>Glomeromycotina</taxon>
        <taxon>Glomeromycetes</taxon>
        <taxon>Diversisporales</taxon>
        <taxon>Gigasporaceae</taxon>
        <taxon>Scutellospora</taxon>
    </lineage>
</organism>
<dbReference type="EMBL" id="CAJVPM010020240">
    <property type="protein sequence ID" value="CAG8633985.1"/>
    <property type="molecule type" value="Genomic_DNA"/>
</dbReference>
<comment type="caution">
    <text evidence="1">The sequence shown here is derived from an EMBL/GenBank/DDBJ whole genome shotgun (WGS) entry which is preliminary data.</text>
</comment>
<dbReference type="Proteomes" id="UP000789860">
    <property type="component" value="Unassembled WGS sequence"/>
</dbReference>